<dbReference type="EMBL" id="AP023359">
    <property type="protein sequence ID" value="BCJ68175.1"/>
    <property type="molecule type" value="Genomic_DNA"/>
</dbReference>
<protein>
    <submittedName>
        <fullName evidence="2">Uncharacterized protein</fullName>
    </submittedName>
</protein>
<dbReference type="Proteomes" id="UP000680866">
    <property type="component" value="Chromosome"/>
</dbReference>
<keyword evidence="3" id="KW-1185">Reference proteome</keyword>
<feature type="chain" id="PRO_5032959120" evidence="1">
    <location>
        <begin position="43"/>
        <end position="406"/>
    </location>
</feature>
<keyword evidence="1" id="KW-0732">Signal</keyword>
<organism evidence="2 3">
    <name type="scientific">Polymorphospora rubra</name>
    <dbReference type="NCBI Taxonomy" id="338584"/>
    <lineage>
        <taxon>Bacteria</taxon>
        <taxon>Bacillati</taxon>
        <taxon>Actinomycetota</taxon>
        <taxon>Actinomycetes</taxon>
        <taxon>Micromonosporales</taxon>
        <taxon>Micromonosporaceae</taxon>
        <taxon>Polymorphospora</taxon>
    </lineage>
</organism>
<sequence>MTISRMSILHTPQRRVGWLGRAAAVTCAAVMTVGLGATHAVAKPATPSASAADVTEMVDAILADASDAMRYSIAVAAAEPDRSWPAGSIEAQLAGAFQEMPAQRRQSYTDGARSMLAKADAQFGRYGKVAPADYAARGFADVYTDTPLPVNPARLGSALKARHDAEVALKTPGGAQDARCQDCPDPPDDPCRDLGICEPPPAPKPKTGLKFMINKVVCVDETGSGVGEWGSDEIALGGLIVNPAGDTIQVGAYEIPQAFDDGTIWTFYNNGYTFGTFDLPTTYPAEYKATVLLTEVDAGGFASVLTQVWQKVRDTVQKEIAKVVGQVLDPILRSKLISQALGQLAGYFTGELITWIVNSFHDDVFMQAGTSQIKLNSIDDALTGGVFRFSDHDGVYDVHYSWTWRR</sequence>
<proteinExistence type="predicted"/>
<reference evidence="2" key="1">
    <citation type="submission" date="2020-08" db="EMBL/GenBank/DDBJ databases">
        <title>Whole genome shotgun sequence of Polymorphospora rubra NBRC 101157.</title>
        <authorList>
            <person name="Komaki H."/>
            <person name="Tamura T."/>
        </authorList>
    </citation>
    <scope>NUCLEOTIDE SEQUENCE</scope>
    <source>
        <strain evidence="2">NBRC 101157</strain>
    </source>
</reference>
<evidence type="ECO:0000313" key="3">
    <source>
        <dbReference type="Proteomes" id="UP000680866"/>
    </source>
</evidence>
<dbReference type="AlphaFoldDB" id="A0A810NA05"/>
<accession>A0A810NA05</accession>
<dbReference type="KEGG" id="pry:Prubr_51960"/>
<evidence type="ECO:0000313" key="2">
    <source>
        <dbReference type="EMBL" id="BCJ68175.1"/>
    </source>
</evidence>
<name>A0A810NA05_9ACTN</name>
<gene>
    <name evidence="2" type="ORF">Prubr_51960</name>
</gene>
<feature type="signal peptide" evidence="1">
    <location>
        <begin position="1"/>
        <end position="42"/>
    </location>
</feature>
<evidence type="ECO:0000256" key="1">
    <source>
        <dbReference type="SAM" id="SignalP"/>
    </source>
</evidence>